<dbReference type="InterPro" id="IPR011990">
    <property type="entry name" value="TPR-like_helical_dom_sf"/>
</dbReference>
<reference evidence="4" key="1">
    <citation type="submission" date="2021-02" db="EMBL/GenBank/DDBJ databases">
        <title>Neisseriaceae sp. 26B isolated from the cloaca of a Common Toad-headed Turtle (Mesoclemmys nasuta).</title>
        <authorList>
            <person name="Spergser J."/>
            <person name="Busse H.-J."/>
        </authorList>
    </citation>
    <scope>NUCLEOTIDE SEQUENCE</scope>
    <source>
        <strain evidence="4">26B</strain>
    </source>
</reference>
<gene>
    <name evidence="4" type="ORF">JQU52_12975</name>
</gene>
<dbReference type="EMBL" id="CP069798">
    <property type="protein sequence ID" value="QRQ81591.1"/>
    <property type="molecule type" value="Genomic_DNA"/>
</dbReference>
<evidence type="ECO:0000256" key="3">
    <source>
        <dbReference type="SAM" id="SignalP"/>
    </source>
</evidence>
<evidence type="ECO:0000313" key="4">
    <source>
        <dbReference type="EMBL" id="QRQ81591.1"/>
    </source>
</evidence>
<accession>A0A892ZEU9</accession>
<proteinExistence type="predicted"/>
<evidence type="ECO:0000256" key="2">
    <source>
        <dbReference type="SAM" id="MobiDB-lite"/>
    </source>
</evidence>
<sequence length="228" mass="24527">MHIRPCPTPSALLSTLALAGLLLGGCAHTQPAPPTQPGNDVTTAANPYPDNPAKPTPTWARADEVAALQHEMASLRQQVAEIQQQQTALSQLLSARTALASAPTDTAAPSSSRLQQAQQQYRAGLYAQAVRSLAGADGGGNGDAEAQSSMYLLLQSHHRLNNCESVINIGNRFAGRFARNPQAAEALWLVGQCQWQMQQQDIARDTWRKIIRTYPDSAAAKRAAQRLK</sequence>
<name>A0A892ZEU9_9NEIS</name>
<dbReference type="RefSeq" id="WP_230338887.1">
    <property type="nucleotide sequence ID" value="NZ_CP069798.1"/>
</dbReference>
<feature type="region of interest" description="Disordered" evidence="2">
    <location>
        <begin position="30"/>
        <end position="58"/>
    </location>
</feature>
<evidence type="ECO:0000313" key="5">
    <source>
        <dbReference type="Proteomes" id="UP000653156"/>
    </source>
</evidence>
<evidence type="ECO:0000256" key="1">
    <source>
        <dbReference type="SAM" id="Coils"/>
    </source>
</evidence>
<evidence type="ECO:0008006" key="6">
    <source>
        <dbReference type="Google" id="ProtNLM"/>
    </source>
</evidence>
<feature type="signal peptide" evidence="3">
    <location>
        <begin position="1"/>
        <end position="19"/>
    </location>
</feature>
<dbReference type="PROSITE" id="PS51257">
    <property type="entry name" value="PROKAR_LIPOPROTEIN"/>
    <property type="match status" value="1"/>
</dbReference>
<dbReference type="SUPFAM" id="SSF48452">
    <property type="entry name" value="TPR-like"/>
    <property type="match status" value="1"/>
</dbReference>
<dbReference type="AlphaFoldDB" id="A0A892ZEU9"/>
<dbReference type="InterPro" id="IPR019734">
    <property type="entry name" value="TPR_rpt"/>
</dbReference>
<dbReference type="Proteomes" id="UP000653156">
    <property type="component" value="Chromosome"/>
</dbReference>
<dbReference type="Pfam" id="PF13174">
    <property type="entry name" value="TPR_6"/>
    <property type="match status" value="1"/>
</dbReference>
<keyword evidence="3" id="KW-0732">Signal</keyword>
<dbReference type="Gene3D" id="1.25.40.10">
    <property type="entry name" value="Tetratricopeptide repeat domain"/>
    <property type="match status" value="1"/>
</dbReference>
<protein>
    <recommendedName>
        <fullName evidence="6">Tetratricopeptide repeat protein</fullName>
    </recommendedName>
</protein>
<dbReference type="KEGG" id="ptes:JQU52_12975"/>
<feature type="coiled-coil region" evidence="1">
    <location>
        <begin position="65"/>
        <end position="92"/>
    </location>
</feature>
<keyword evidence="1" id="KW-0175">Coiled coil</keyword>
<feature type="chain" id="PRO_5034350098" description="Tetratricopeptide repeat protein" evidence="3">
    <location>
        <begin position="20"/>
        <end position="228"/>
    </location>
</feature>
<keyword evidence="5" id="KW-1185">Reference proteome</keyword>
<organism evidence="4 5">
    <name type="scientific">Paralysiella testudinis</name>
    <dbReference type="NCBI Taxonomy" id="2809020"/>
    <lineage>
        <taxon>Bacteria</taxon>
        <taxon>Pseudomonadati</taxon>
        <taxon>Pseudomonadota</taxon>
        <taxon>Betaproteobacteria</taxon>
        <taxon>Neisseriales</taxon>
        <taxon>Neisseriaceae</taxon>
        <taxon>Paralysiella</taxon>
    </lineage>
</organism>